<dbReference type="RefSeq" id="WP_295368545.1">
    <property type="nucleotide sequence ID" value="NZ_DYUC01000017.1"/>
</dbReference>
<dbReference type="PROSITE" id="PS50893">
    <property type="entry name" value="ABC_TRANSPORTER_2"/>
    <property type="match status" value="1"/>
</dbReference>
<name>A0A921MK95_9FIRM</name>
<dbReference type="InterPro" id="IPR027417">
    <property type="entry name" value="P-loop_NTPase"/>
</dbReference>
<protein>
    <submittedName>
        <fullName evidence="5">ABC transporter ATP-binding protein</fullName>
    </submittedName>
</protein>
<evidence type="ECO:0000259" key="4">
    <source>
        <dbReference type="PROSITE" id="PS50893"/>
    </source>
</evidence>
<dbReference type="PANTHER" id="PTHR42734">
    <property type="entry name" value="METAL TRANSPORT SYSTEM ATP-BINDING PROTEIN TM_0124-RELATED"/>
    <property type="match status" value="1"/>
</dbReference>
<dbReference type="Proteomes" id="UP000760668">
    <property type="component" value="Unassembled WGS sequence"/>
</dbReference>
<dbReference type="Gene3D" id="3.40.50.300">
    <property type="entry name" value="P-loop containing nucleotide triphosphate hydrolases"/>
    <property type="match status" value="1"/>
</dbReference>
<keyword evidence="2" id="KW-0547">Nucleotide-binding</keyword>
<dbReference type="GO" id="GO:0005524">
    <property type="term" value="F:ATP binding"/>
    <property type="evidence" value="ECO:0007669"/>
    <property type="project" value="UniProtKB-KW"/>
</dbReference>
<evidence type="ECO:0000256" key="2">
    <source>
        <dbReference type="ARBA" id="ARBA00022741"/>
    </source>
</evidence>
<gene>
    <name evidence="5" type="ORF">K8V01_02095</name>
</gene>
<dbReference type="InterPro" id="IPR003439">
    <property type="entry name" value="ABC_transporter-like_ATP-bd"/>
</dbReference>
<proteinExistence type="predicted"/>
<dbReference type="PANTHER" id="PTHR42734:SF19">
    <property type="entry name" value="IRON COMPOUNDS ABC TRANSPORTER, ATP-BINDING PROTEIN"/>
    <property type="match status" value="1"/>
</dbReference>
<dbReference type="CDD" id="cd03214">
    <property type="entry name" value="ABC_Iron-Siderophores_B12_Hemin"/>
    <property type="match status" value="1"/>
</dbReference>
<dbReference type="SMART" id="SM00382">
    <property type="entry name" value="AAA"/>
    <property type="match status" value="1"/>
</dbReference>
<dbReference type="EMBL" id="DYUC01000017">
    <property type="protein sequence ID" value="HJG85812.1"/>
    <property type="molecule type" value="Genomic_DNA"/>
</dbReference>
<dbReference type="Pfam" id="PF00005">
    <property type="entry name" value="ABC_tran"/>
    <property type="match status" value="1"/>
</dbReference>
<evidence type="ECO:0000313" key="5">
    <source>
        <dbReference type="EMBL" id="HJG85812.1"/>
    </source>
</evidence>
<feature type="domain" description="ABC transporter" evidence="4">
    <location>
        <begin position="3"/>
        <end position="238"/>
    </location>
</feature>
<dbReference type="SUPFAM" id="SSF52540">
    <property type="entry name" value="P-loop containing nucleoside triphosphate hydrolases"/>
    <property type="match status" value="1"/>
</dbReference>
<evidence type="ECO:0000256" key="3">
    <source>
        <dbReference type="ARBA" id="ARBA00022840"/>
    </source>
</evidence>
<evidence type="ECO:0000313" key="6">
    <source>
        <dbReference type="Proteomes" id="UP000760668"/>
    </source>
</evidence>
<dbReference type="PROSITE" id="PS00211">
    <property type="entry name" value="ABC_TRANSPORTER_1"/>
    <property type="match status" value="1"/>
</dbReference>
<dbReference type="InterPro" id="IPR003593">
    <property type="entry name" value="AAA+_ATPase"/>
</dbReference>
<keyword evidence="1" id="KW-0813">Transport</keyword>
<dbReference type="AlphaFoldDB" id="A0A921MK95"/>
<dbReference type="InterPro" id="IPR017871">
    <property type="entry name" value="ABC_transporter-like_CS"/>
</dbReference>
<evidence type="ECO:0000256" key="1">
    <source>
        <dbReference type="ARBA" id="ARBA00022448"/>
    </source>
</evidence>
<organism evidence="5 6">
    <name type="scientific">Pseudoflavonifractor capillosus</name>
    <dbReference type="NCBI Taxonomy" id="106588"/>
    <lineage>
        <taxon>Bacteria</taxon>
        <taxon>Bacillati</taxon>
        <taxon>Bacillota</taxon>
        <taxon>Clostridia</taxon>
        <taxon>Eubacteriales</taxon>
        <taxon>Oscillospiraceae</taxon>
        <taxon>Pseudoflavonifractor</taxon>
    </lineage>
</organism>
<keyword evidence="3 5" id="KW-0067">ATP-binding</keyword>
<dbReference type="InterPro" id="IPR050153">
    <property type="entry name" value="Metal_Ion_Import_ABC"/>
</dbReference>
<accession>A0A921MK95</accession>
<dbReference type="FunFam" id="3.40.50.300:FF:000134">
    <property type="entry name" value="Iron-enterobactin ABC transporter ATP-binding protein"/>
    <property type="match status" value="1"/>
</dbReference>
<sequence>MSIEVKHLSFSYGNRQVLKDVSFSVDRGRLLSVLGPNGVGKSTLFRCILGLLHGFQGEITVDGAVVSSLGARELARKVAYIPQSNYPAFQYSVFDMVLMGTTAQSRGFSPPGPKQEAAALEALERLDIGHLADRSYTRLSGGERQLVLIARALAQQSTVLLMDEPTANLDYGNQIRVLTKVRALADAGYTIVQSTHNPEQSYLFSHQILAMKDGQVLAHGAPGEVMNEDLIKALYGIDAEVVPLRDGRMRVCIPRDLPTFSPCEQVEYNPVSSNQ</sequence>
<reference evidence="5" key="2">
    <citation type="submission" date="2021-09" db="EMBL/GenBank/DDBJ databases">
        <authorList>
            <person name="Gilroy R."/>
        </authorList>
    </citation>
    <scope>NUCLEOTIDE SEQUENCE</scope>
    <source>
        <strain evidence="5">CHK179-5677</strain>
    </source>
</reference>
<dbReference type="GO" id="GO:0016887">
    <property type="term" value="F:ATP hydrolysis activity"/>
    <property type="evidence" value="ECO:0007669"/>
    <property type="project" value="InterPro"/>
</dbReference>
<reference evidence="5" key="1">
    <citation type="journal article" date="2021" name="PeerJ">
        <title>Extensive microbial diversity within the chicken gut microbiome revealed by metagenomics and culture.</title>
        <authorList>
            <person name="Gilroy R."/>
            <person name="Ravi A."/>
            <person name="Getino M."/>
            <person name="Pursley I."/>
            <person name="Horton D.L."/>
            <person name="Alikhan N.F."/>
            <person name="Baker D."/>
            <person name="Gharbi K."/>
            <person name="Hall N."/>
            <person name="Watson M."/>
            <person name="Adriaenssens E.M."/>
            <person name="Foster-Nyarko E."/>
            <person name="Jarju S."/>
            <person name="Secka A."/>
            <person name="Antonio M."/>
            <person name="Oren A."/>
            <person name="Chaudhuri R.R."/>
            <person name="La Ragione R."/>
            <person name="Hildebrand F."/>
            <person name="Pallen M.J."/>
        </authorList>
    </citation>
    <scope>NUCLEOTIDE SEQUENCE</scope>
    <source>
        <strain evidence="5">CHK179-5677</strain>
    </source>
</reference>
<comment type="caution">
    <text evidence="5">The sequence shown here is derived from an EMBL/GenBank/DDBJ whole genome shotgun (WGS) entry which is preliminary data.</text>
</comment>